<keyword evidence="5" id="KW-1185">Reference proteome</keyword>
<keyword evidence="2" id="KW-0472">Membrane</keyword>
<dbReference type="KEGG" id="htl:HPTL_1829"/>
<dbReference type="EMBL" id="AP018558">
    <property type="protein sequence ID" value="BBD78085.1"/>
    <property type="molecule type" value="Genomic_DNA"/>
</dbReference>
<proteinExistence type="predicted"/>
<dbReference type="InterPro" id="IPR011990">
    <property type="entry name" value="TPR-like_helical_dom_sf"/>
</dbReference>
<name>A0A2Z6E0N5_HYDTE</name>
<evidence type="ECO:0000259" key="3">
    <source>
        <dbReference type="Pfam" id="PF18073"/>
    </source>
</evidence>
<sequence length="394" mass="44946">MIWDQWWYALLIGALFFALGWIAGRIDLRAVTRAASQLPRAYLTGLNHLLHGRRDQALEALLAAAELHPGPVELQLALAALMRDRGEYERAIAIHRALAARSELTAQQRDEVIAELALDYHRAGFLDRAEAAYRQMLGGPRDGWARAALVAILQTERDWNQCLALLEAAPEALPHAQLLQMHLHCELAQEAISREDWATVAHHWRAACEAGGGQALRTLLVEGEWRLATQDEAGVRSVWERIERIHPDGLALVLDKWLSALPVEQWPTVLPVVRRWFQRFPQIDAWARYVDVELQCGSADEAFRRLQEAMRVSPDLMVLDAYLRLVVWMVPEGWRVEVDRVRSLVHGYVERLARYHCQKCGFKAKQHHWRCPACGEWGTFPPRRTVAFEGSRAQ</sequence>
<keyword evidence="1" id="KW-0479">Metal-binding</keyword>
<gene>
    <name evidence="4" type="ORF">HPTL_1829</name>
</gene>
<protein>
    <submittedName>
        <fullName evidence="4">Lipopolysaccharide assembly protein LapB</fullName>
    </submittedName>
</protein>
<reference evidence="4 5" key="1">
    <citation type="submission" date="2018-04" db="EMBL/GenBank/DDBJ databases">
        <title>Complete genome sequence of Hydrogenophilus thermoluteolus TH-1.</title>
        <authorList>
            <person name="Arai H."/>
        </authorList>
    </citation>
    <scope>NUCLEOTIDE SEQUENCE [LARGE SCALE GENOMIC DNA]</scope>
    <source>
        <strain evidence="4 5">TH-1</strain>
    </source>
</reference>
<evidence type="ECO:0000313" key="4">
    <source>
        <dbReference type="EMBL" id="BBD78085.1"/>
    </source>
</evidence>
<accession>A0A2Z6E0N5</accession>
<evidence type="ECO:0000256" key="2">
    <source>
        <dbReference type="SAM" id="Phobius"/>
    </source>
</evidence>
<dbReference type="SUPFAM" id="SSF48452">
    <property type="entry name" value="TPR-like"/>
    <property type="match status" value="1"/>
</dbReference>
<dbReference type="OrthoDB" id="507476at2"/>
<dbReference type="Proteomes" id="UP000262004">
    <property type="component" value="Chromosome"/>
</dbReference>
<dbReference type="Gene3D" id="1.25.40.10">
    <property type="entry name" value="Tetratricopeptide repeat domain"/>
    <property type="match status" value="2"/>
</dbReference>
<dbReference type="AlphaFoldDB" id="A0A2Z6E0N5"/>
<dbReference type="RefSeq" id="WP_119335752.1">
    <property type="nucleotide sequence ID" value="NZ_AP018558.1"/>
</dbReference>
<keyword evidence="2" id="KW-0812">Transmembrane</keyword>
<feature type="domain" description="LapB rubredoxin metal binding" evidence="3">
    <location>
        <begin position="355"/>
        <end position="381"/>
    </location>
</feature>
<dbReference type="Pfam" id="PF18073">
    <property type="entry name" value="Zn_ribbon_LapB"/>
    <property type="match status" value="1"/>
</dbReference>
<organism evidence="4 5">
    <name type="scientific">Hydrogenophilus thermoluteolus</name>
    <name type="common">Pseudomonas hydrogenothermophila</name>
    <dbReference type="NCBI Taxonomy" id="297"/>
    <lineage>
        <taxon>Bacteria</taxon>
        <taxon>Pseudomonadati</taxon>
        <taxon>Pseudomonadota</taxon>
        <taxon>Hydrogenophilia</taxon>
        <taxon>Hydrogenophilales</taxon>
        <taxon>Hydrogenophilaceae</taxon>
        <taxon>Hydrogenophilus</taxon>
    </lineage>
</organism>
<evidence type="ECO:0000256" key="1">
    <source>
        <dbReference type="ARBA" id="ARBA00022723"/>
    </source>
</evidence>
<keyword evidence="2" id="KW-1133">Transmembrane helix</keyword>
<dbReference type="InterPro" id="IPR041166">
    <property type="entry name" value="Rubredoxin_2"/>
</dbReference>
<feature type="transmembrane region" description="Helical" evidence="2">
    <location>
        <begin position="6"/>
        <end position="24"/>
    </location>
</feature>
<evidence type="ECO:0000313" key="5">
    <source>
        <dbReference type="Proteomes" id="UP000262004"/>
    </source>
</evidence>
<dbReference type="GO" id="GO:0046872">
    <property type="term" value="F:metal ion binding"/>
    <property type="evidence" value="ECO:0007669"/>
    <property type="project" value="UniProtKB-KW"/>
</dbReference>